<name>A0AAE1AU41_9GAST</name>
<reference evidence="1" key="1">
    <citation type="journal article" date="2023" name="G3 (Bethesda)">
        <title>A reference genome for the long-term kleptoplast-retaining sea slug Elysia crispata morphotype clarki.</title>
        <authorList>
            <person name="Eastman K.E."/>
            <person name="Pendleton A.L."/>
            <person name="Shaikh M.A."/>
            <person name="Suttiyut T."/>
            <person name="Ogas R."/>
            <person name="Tomko P."/>
            <person name="Gavelis G."/>
            <person name="Widhalm J.R."/>
            <person name="Wisecaver J.H."/>
        </authorList>
    </citation>
    <scope>NUCLEOTIDE SEQUENCE</scope>
    <source>
        <strain evidence="1">ECLA1</strain>
    </source>
</reference>
<evidence type="ECO:0000313" key="1">
    <source>
        <dbReference type="EMBL" id="KAK3793893.1"/>
    </source>
</evidence>
<keyword evidence="2" id="KW-1185">Reference proteome</keyword>
<dbReference type="Proteomes" id="UP001283361">
    <property type="component" value="Unassembled WGS sequence"/>
</dbReference>
<gene>
    <name evidence="1" type="ORF">RRG08_033469</name>
</gene>
<comment type="caution">
    <text evidence="1">The sequence shown here is derived from an EMBL/GenBank/DDBJ whole genome shotgun (WGS) entry which is preliminary data.</text>
</comment>
<accession>A0AAE1AU41</accession>
<proteinExistence type="predicted"/>
<protein>
    <submittedName>
        <fullName evidence="1">Uncharacterized protein</fullName>
    </submittedName>
</protein>
<organism evidence="1 2">
    <name type="scientific">Elysia crispata</name>
    <name type="common">lettuce slug</name>
    <dbReference type="NCBI Taxonomy" id="231223"/>
    <lineage>
        <taxon>Eukaryota</taxon>
        <taxon>Metazoa</taxon>
        <taxon>Spiralia</taxon>
        <taxon>Lophotrochozoa</taxon>
        <taxon>Mollusca</taxon>
        <taxon>Gastropoda</taxon>
        <taxon>Heterobranchia</taxon>
        <taxon>Euthyneura</taxon>
        <taxon>Panpulmonata</taxon>
        <taxon>Sacoglossa</taxon>
        <taxon>Placobranchoidea</taxon>
        <taxon>Plakobranchidae</taxon>
        <taxon>Elysia</taxon>
    </lineage>
</organism>
<sequence length="89" mass="9844">MQQVVQLSSRHSRPDQCPSLPAVSCSALLRPAPPCYVLLQAREWATYSLTAVGTRSRKQKPLTHYALFFCDICVLAPLPCDRYSGCATC</sequence>
<dbReference type="AlphaFoldDB" id="A0AAE1AU41"/>
<evidence type="ECO:0000313" key="2">
    <source>
        <dbReference type="Proteomes" id="UP001283361"/>
    </source>
</evidence>
<dbReference type="EMBL" id="JAWDGP010001166">
    <property type="protein sequence ID" value="KAK3793893.1"/>
    <property type="molecule type" value="Genomic_DNA"/>
</dbReference>